<proteinExistence type="predicted"/>
<dbReference type="Proteomes" id="UP000264883">
    <property type="component" value="Chromosome"/>
</dbReference>
<evidence type="ECO:0000313" key="1">
    <source>
        <dbReference type="EMBL" id="ASW44428.1"/>
    </source>
</evidence>
<dbReference type="KEGG" id="cia:BEN51_02090"/>
<sequence>MAYGLINFFNDKNNVTFNAVIVEVKENSILVTPEEGSNELKSADLIVVSIREKTKIIDENKNKLAITDLKENQKVVIYYDGLIAESYPAQILNCHKIKLVS</sequence>
<dbReference type="Pfam" id="PF11518">
    <property type="entry name" value="DUF3221"/>
    <property type="match status" value="1"/>
</dbReference>
<dbReference type="InterPro" id="IPR021598">
    <property type="entry name" value="DUF3221"/>
</dbReference>
<evidence type="ECO:0008006" key="3">
    <source>
        <dbReference type="Google" id="ProtNLM"/>
    </source>
</evidence>
<gene>
    <name evidence="1" type="ORF">BEN51_02090</name>
</gene>
<reference evidence="1 2" key="1">
    <citation type="submission" date="2016-08" db="EMBL/GenBank/DDBJ databases">
        <title>Complete Genome Sequence Of The Indigo Reducing Clostridium isatidis DSM15098.</title>
        <authorList>
            <person name="Little G.T."/>
            <person name="Minton N.P."/>
        </authorList>
    </citation>
    <scope>NUCLEOTIDE SEQUENCE [LARGE SCALE GENOMIC DNA]</scope>
    <source>
        <strain evidence="1 2">DSM 15098</strain>
    </source>
</reference>
<name>A0A343JFX0_9CLOT</name>
<dbReference type="EMBL" id="CP016786">
    <property type="protein sequence ID" value="ASW44428.1"/>
    <property type="molecule type" value="Genomic_DNA"/>
</dbReference>
<accession>A0A343JFX0</accession>
<dbReference type="AlphaFoldDB" id="A0A343JFX0"/>
<evidence type="ECO:0000313" key="2">
    <source>
        <dbReference type="Proteomes" id="UP000264883"/>
    </source>
</evidence>
<organism evidence="1 2">
    <name type="scientific">Clostridium isatidis</name>
    <dbReference type="NCBI Taxonomy" id="182773"/>
    <lineage>
        <taxon>Bacteria</taxon>
        <taxon>Bacillati</taxon>
        <taxon>Bacillota</taxon>
        <taxon>Clostridia</taxon>
        <taxon>Eubacteriales</taxon>
        <taxon>Clostridiaceae</taxon>
        <taxon>Clostridium</taxon>
    </lineage>
</organism>
<protein>
    <recommendedName>
        <fullName evidence="3">DUF3221 domain-containing protein</fullName>
    </recommendedName>
</protein>
<keyword evidence="2" id="KW-1185">Reference proteome</keyword>